<gene>
    <name evidence="2" type="ORF">G2W53_000728</name>
</gene>
<proteinExistence type="predicted"/>
<evidence type="ECO:0000256" key="1">
    <source>
        <dbReference type="SAM" id="MobiDB-lite"/>
    </source>
</evidence>
<dbReference type="Proteomes" id="UP000634136">
    <property type="component" value="Unassembled WGS sequence"/>
</dbReference>
<name>A0A834XIF5_9FABA</name>
<reference evidence="2" key="1">
    <citation type="submission" date="2020-09" db="EMBL/GenBank/DDBJ databases">
        <title>Genome-Enabled Discovery of Anthraquinone Biosynthesis in Senna tora.</title>
        <authorList>
            <person name="Kang S.-H."/>
            <person name="Pandey R.P."/>
            <person name="Lee C.-M."/>
            <person name="Sim J.-S."/>
            <person name="Jeong J.-T."/>
            <person name="Choi B.-S."/>
            <person name="Jung M."/>
            <person name="Ginzburg D."/>
            <person name="Zhao K."/>
            <person name="Won S.Y."/>
            <person name="Oh T.-J."/>
            <person name="Yu Y."/>
            <person name="Kim N.-H."/>
            <person name="Lee O.R."/>
            <person name="Lee T.-H."/>
            <person name="Bashyal P."/>
            <person name="Kim T.-S."/>
            <person name="Lee W.-H."/>
            <person name="Kawkins C."/>
            <person name="Kim C.-K."/>
            <person name="Kim J.S."/>
            <person name="Ahn B.O."/>
            <person name="Rhee S.Y."/>
            <person name="Sohng J.K."/>
        </authorList>
    </citation>
    <scope>NUCLEOTIDE SEQUENCE</scope>
    <source>
        <tissue evidence="2">Leaf</tissue>
    </source>
</reference>
<keyword evidence="3" id="KW-1185">Reference proteome</keyword>
<accession>A0A834XIF5</accession>
<feature type="region of interest" description="Disordered" evidence="1">
    <location>
        <begin position="1"/>
        <end position="26"/>
    </location>
</feature>
<organism evidence="2 3">
    <name type="scientific">Senna tora</name>
    <dbReference type="NCBI Taxonomy" id="362788"/>
    <lineage>
        <taxon>Eukaryota</taxon>
        <taxon>Viridiplantae</taxon>
        <taxon>Streptophyta</taxon>
        <taxon>Embryophyta</taxon>
        <taxon>Tracheophyta</taxon>
        <taxon>Spermatophyta</taxon>
        <taxon>Magnoliopsida</taxon>
        <taxon>eudicotyledons</taxon>
        <taxon>Gunneridae</taxon>
        <taxon>Pentapetalae</taxon>
        <taxon>rosids</taxon>
        <taxon>fabids</taxon>
        <taxon>Fabales</taxon>
        <taxon>Fabaceae</taxon>
        <taxon>Caesalpinioideae</taxon>
        <taxon>Cassia clade</taxon>
        <taxon>Senna</taxon>
    </lineage>
</organism>
<dbReference type="AlphaFoldDB" id="A0A834XIF5"/>
<evidence type="ECO:0000313" key="3">
    <source>
        <dbReference type="Proteomes" id="UP000634136"/>
    </source>
</evidence>
<dbReference type="EMBL" id="JAAIUW010000001">
    <property type="protein sequence ID" value="KAF7843823.1"/>
    <property type="molecule type" value="Genomic_DNA"/>
</dbReference>
<protein>
    <submittedName>
        <fullName evidence="2">Uncharacterized protein</fullName>
    </submittedName>
</protein>
<sequence length="26" mass="2961">MGSKIRSLKENSNQIKRDEEATVQAQ</sequence>
<evidence type="ECO:0000313" key="2">
    <source>
        <dbReference type="EMBL" id="KAF7843823.1"/>
    </source>
</evidence>
<comment type="caution">
    <text evidence="2">The sequence shown here is derived from an EMBL/GenBank/DDBJ whole genome shotgun (WGS) entry which is preliminary data.</text>
</comment>